<organism evidence="2 3">
    <name type="scientific">Symbiodinium microadriaticum</name>
    <name type="common">Dinoflagellate</name>
    <name type="synonym">Zooxanthella microadriatica</name>
    <dbReference type="NCBI Taxonomy" id="2951"/>
    <lineage>
        <taxon>Eukaryota</taxon>
        <taxon>Sar</taxon>
        <taxon>Alveolata</taxon>
        <taxon>Dinophyceae</taxon>
        <taxon>Suessiales</taxon>
        <taxon>Symbiodiniaceae</taxon>
        <taxon>Symbiodinium</taxon>
    </lineage>
</organism>
<feature type="compositionally biased region" description="Polar residues" evidence="1">
    <location>
        <begin position="88"/>
        <end position="118"/>
    </location>
</feature>
<accession>A0A1Q9DHZ7</accession>
<evidence type="ECO:0000313" key="3">
    <source>
        <dbReference type="Proteomes" id="UP000186817"/>
    </source>
</evidence>
<proteinExistence type="predicted"/>
<evidence type="ECO:0000313" key="2">
    <source>
        <dbReference type="EMBL" id="OLP94801.1"/>
    </source>
</evidence>
<feature type="region of interest" description="Disordered" evidence="1">
    <location>
        <begin position="81"/>
        <end position="120"/>
    </location>
</feature>
<sequence>MYESKPFVRIGIAAFDTEEKVQIRNWVETQKSGDRRLLRSAPALSFRRLRSPLCDNLIIFMVWWILVFLVTAETLHHGAVETPHQRDSGSPTRTESQDRSQNSVTKLSGPNSGVQPTSGPRCLWGVGDTSQCELTTWTCQSIPREHDELVEVHALSEVEQSQCGILSALWEALGTGGRKLLQHYHFDALALPFRAGAVVGAGKGKGQANDAAAAKAAGKQAGKPGGTGKGPTVEMTKPTIEALPAAPTATSVPAPKAPSHAAGPPSMEKLQLEALVKCLGGLKETLPPEAVEAIEQLQLSNTQDTTKELHRAVAAQSAAKKQLIQTRAARAAYIAAWNEYIVQVSDLIQKQVQEQAAQLAHYDETEMAWRGSLEKATADLARMANVSTSSAPDEESEMEIAEAQVDNDIEAAQELERRRQQQVADSAKLVEVMASLKESAAQRLAQETSENREGSRTPRRQKQGPIDLTKDKEEKPTNAGQPPLPAQQPQPPAKKPPPGSLIVCPCKFCLREQAAPAMAIYGGVNSAGFAAALGRAADVRCILARQLSISIKGSSSPNNLKDNLCRSTHHRQSDPALQPVRTVSSTAVLPSSISEMATESTLQWATLSQLVRAVPSTALSAENAEAKAVVAHMDGTLTLSDYTVKPAPGHFVELPVAPASKSSPAVRWPSDISYMRAAAVRILPGDLDHSQLTWPMPSLPLALQSASEETGTRRFTVFEAGSRPRLKACGPDWTLQDIIAEAVANALQPVRAVQLIANPIAHTWLDYHGESGAYRLVTRLARARTSWDP</sequence>
<protein>
    <submittedName>
        <fullName evidence="2">Uncharacterized protein</fullName>
    </submittedName>
</protein>
<feature type="compositionally biased region" description="Pro residues" evidence="1">
    <location>
        <begin position="482"/>
        <end position="497"/>
    </location>
</feature>
<dbReference type="Proteomes" id="UP000186817">
    <property type="component" value="Unassembled WGS sequence"/>
</dbReference>
<dbReference type="AlphaFoldDB" id="A0A1Q9DHZ7"/>
<reference evidence="2 3" key="1">
    <citation type="submission" date="2016-02" db="EMBL/GenBank/DDBJ databases">
        <title>Genome analysis of coral dinoflagellate symbionts highlights evolutionary adaptations to a symbiotic lifestyle.</title>
        <authorList>
            <person name="Aranda M."/>
            <person name="Li Y."/>
            <person name="Liew Y.J."/>
            <person name="Baumgarten S."/>
            <person name="Simakov O."/>
            <person name="Wilson M."/>
            <person name="Piel J."/>
            <person name="Ashoor H."/>
            <person name="Bougouffa S."/>
            <person name="Bajic V.B."/>
            <person name="Ryu T."/>
            <person name="Ravasi T."/>
            <person name="Bayer T."/>
            <person name="Micklem G."/>
            <person name="Kim H."/>
            <person name="Bhak J."/>
            <person name="Lajeunesse T.C."/>
            <person name="Voolstra C.R."/>
        </authorList>
    </citation>
    <scope>NUCLEOTIDE SEQUENCE [LARGE SCALE GENOMIC DNA]</scope>
    <source>
        <strain evidence="2 3">CCMP2467</strain>
    </source>
</reference>
<gene>
    <name evidence="2" type="ORF">AK812_SmicGene23154</name>
</gene>
<feature type="compositionally biased region" description="Low complexity" evidence="1">
    <location>
        <begin position="212"/>
        <end position="222"/>
    </location>
</feature>
<feature type="region of interest" description="Disordered" evidence="1">
    <location>
        <begin position="440"/>
        <end position="497"/>
    </location>
</feature>
<dbReference type="OrthoDB" id="426102at2759"/>
<comment type="caution">
    <text evidence="2">The sequence shown here is derived from an EMBL/GenBank/DDBJ whole genome shotgun (WGS) entry which is preliminary data.</text>
</comment>
<dbReference type="EMBL" id="LSRX01000528">
    <property type="protein sequence ID" value="OLP94801.1"/>
    <property type="molecule type" value="Genomic_DNA"/>
</dbReference>
<keyword evidence="3" id="KW-1185">Reference proteome</keyword>
<feature type="region of interest" description="Disordered" evidence="1">
    <location>
        <begin position="212"/>
        <end position="233"/>
    </location>
</feature>
<evidence type="ECO:0000256" key="1">
    <source>
        <dbReference type="SAM" id="MobiDB-lite"/>
    </source>
</evidence>
<name>A0A1Q9DHZ7_SYMMI</name>